<evidence type="ECO:0000313" key="3">
    <source>
        <dbReference type="Proteomes" id="UP000185839"/>
    </source>
</evidence>
<dbReference type="STRING" id="713588.SAMN05421789_10277"/>
<dbReference type="Proteomes" id="UP000185839">
    <property type="component" value="Unassembled WGS sequence"/>
</dbReference>
<organism evidence="2 3">
    <name type="scientific">Kaistella chaponensis</name>
    <dbReference type="NCBI Taxonomy" id="713588"/>
    <lineage>
        <taxon>Bacteria</taxon>
        <taxon>Pseudomonadati</taxon>
        <taxon>Bacteroidota</taxon>
        <taxon>Flavobacteriia</taxon>
        <taxon>Flavobacteriales</taxon>
        <taxon>Weeksellaceae</taxon>
        <taxon>Chryseobacterium group</taxon>
        <taxon>Kaistella</taxon>
    </lineage>
</organism>
<keyword evidence="1" id="KW-0472">Membrane</keyword>
<protein>
    <submittedName>
        <fullName evidence="2">Uncharacterized protein</fullName>
    </submittedName>
</protein>
<name>A0A1N7JHN3_9FLAO</name>
<keyword evidence="3" id="KW-1185">Reference proteome</keyword>
<feature type="transmembrane region" description="Helical" evidence="1">
    <location>
        <begin position="189"/>
        <end position="207"/>
    </location>
</feature>
<gene>
    <name evidence="2" type="ORF">SAMN05421789_10277</name>
</gene>
<keyword evidence="1" id="KW-0812">Transmembrane</keyword>
<dbReference type="AlphaFoldDB" id="A0A1N7JHN3"/>
<dbReference type="OrthoDB" id="1272140at2"/>
<dbReference type="RefSeq" id="WP_076385009.1">
    <property type="nucleotide sequence ID" value="NZ_FTOI01000002.1"/>
</dbReference>
<accession>A0A1N7JHN3</accession>
<proteinExistence type="predicted"/>
<keyword evidence="1" id="KW-1133">Transmembrane helix</keyword>
<evidence type="ECO:0000256" key="1">
    <source>
        <dbReference type="SAM" id="Phobius"/>
    </source>
</evidence>
<reference evidence="3" key="1">
    <citation type="submission" date="2017-01" db="EMBL/GenBank/DDBJ databases">
        <authorList>
            <person name="Varghese N."/>
            <person name="Submissions S."/>
        </authorList>
    </citation>
    <scope>NUCLEOTIDE SEQUENCE [LARGE SCALE GENOMIC DNA]</scope>
    <source>
        <strain evidence="3">DSM 23145</strain>
    </source>
</reference>
<evidence type="ECO:0000313" key="2">
    <source>
        <dbReference type="EMBL" id="SIS48839.1"/>
    </source>
</evidence>
<dbReference type="EMBL" id="FTOI01000002">
    <property type="protein sequence ID" value="SIS48839.1"/>
    <property type="molecule type" value="Genomic_DNA"/>
</dbReference>
<sequence>MSDLDLLHFEQLKNEVQTQYLENHTPSFDDISKWKGIDIIYFQEDLRKIAKGNISEKSFYTYFKNSPVTKLPRIDMLNILCVYTGYASWYDFKKNHLFADEILKEHEDLADAALKKLENEQANSEVFPITLQEPEKNDKNPLNYTLEVEKIVDLQNSTSDNQTIIAENQILNQGNLSNSKSTISLVKKYLWLSISAILAILVGLLGFKDELFSKKFYYSFIDADRNSKINAELQVQILKENESPILYVAKPNEPFVYTTKSKTLKMVVSSPYYKTDTIQRNLENALEAENIELKPNDYAIMLFYYSKSIKDLKKKRVTLNYLISDNALIYQVFDNQFYGVETMDKQRYINLVTLPSTSLEKLEVIDTQINKAGKIIMIKFKIGTDEEKK</sequence>